<evidence type="ECO:0000313" key="1">
    <source>
        <dbReference type="EMBL" id="GAT54440.1"/>
    </source>
</evidence>
<evidence type="ECO:0000313" key="2">
    <source>
        <dbReference type="Proteomes" id="UP000815677"/>
    </source>
</evidence>
<sequence length="89" mass="9697">CSASPPRVCLWVFTLRGEGTDACESFVRLTRSGSRSGCKELYTSISTRNLPSPSSPANVRRTMDSTRLRVYACSGPRKKPSCKQIPGGE</sequence>
<reference evidence="1" key="1">
    <citation type="submission" date="2014-09" db="EMBL/GenBank/DDBJ databases">
        <title>Genome sequence of the luminous mushroom Mycena chlorophos for searching fungal bioluminescence genes.</title>
        <authorList>
            <person name="Tanaka Y."/>
            <person name="Kasuga D."/>
            <person name="Oba Y."/>
            <person name="Hase S."/>
            <person name="Sato K."/>
            <person name="Oba Y."/>
            <person name="Sakakibara Y."/>
        </authorList>
    </citation>
    <scope>NUCLEOTIDE SEQUENCE</scope>
</reference>
<gene>
    <name evidence="1" type="ORF">MCHLO_11295</name>
</gene>
<dbReference type="Proteomes" id="UP000815677">
    <property type="component" value="Unassembled WGS sequence"/>
</dbReference>
<name>A0ABQ0LTJ3_MYCCL</name>
<protein>
    <submittedName>
        <fullName evidence="1">Uncharacterized protein</fullName>
    </submittedName>
</protein>
<dbReference type="EMBL" id="DF848640">
    <property type="protein sequence ID" value="GAT54440.1"/>
    <property type="molecule type" value="Genomic_DNA"/>
</dbReference>
<keyword evidence="2" id="KW-1185">Reference proteome</keyword>
<organism evidence="1 2">
    <name type="scientific">Mycena chlorophos</name>
    <name type="common">Agaric fungus</name>
    <name type="synonym">Agaricus chlorophos</name>
    <dbReference type="NCBI Taxonomy" id="658473"/>
    <lineage>
        <taxon>Eukaryota</taxon>
        <taxon>Fungi</taxon>
        <taxon>Dikarya</taxon>
        <taxon>Basidiomycota</taxon>
        <taxon>Agaricomycotina</taxon>
        <taxon>Agaricomycetes</taxon>
        <taxon>Agaricomycetidae</taxon>
        <taxon>Agaricales</taxon>
        <taxon>Marasmiineae</taxon>
        <taxon>Mycenaceae</taxon>
        <taxon>Mycena</taxon>
    </lineage>
</organism>
<feature type="non-terminal residue" evidence="1">
    <location>
        <position position="1"/>
    </location>
</feature>
<accession>A0ABQ0LTJ3</accession>
<proteinExistence type="predicted"/>